<evidence type="ECO:0000256" key="10">
    <source>
        <dbReference type="HAMAP-Rule" id="MF_02002"/>
    </source>
</evidence>
<dbReference type="InterPro" id="IPR033708">
    <property type="entry name" value="Anticodon_Ile_BEm"/>
</dbReference>
<dbReference type="AlphaFoldDB" id="D1AUZ6"/>
<dbReference type="EC" id="6.1.1.5" evidence="10"/>
<dbReference type="InterPro" id="IPR014729">
    <property type="entry name" value="Rossmann-like_a/b/a_fold"/>
</dbReference>
<evidence type="ECO:0000256" key="4">
    <source>
        <dbReference type="ARBA" id="ARBA00022741"/>
    </source>
</evidence>
<comment type="domain">
    <text evidence="10">IleRS has two distinct active sites: one for aminoacylation and one for editing. The misactivated valine is translocated from the active site to the editing site, which sterically excludes the correctly activated isoleucine. The single editing site contains two valyl binding pockets, one specific for each substrate (Val-AMP or Val-tRNA(Ile)).</text>
</comment>
<dbReference type="InterPro" id="IPR009080">
    <property type="entry name" value="tRNAsynth_Ia_anticodon-bd"/>
</dbReference>
<protein>
    <recommendedName>
        <fullName evidence="10">Isoleucine--tRNA ligase</fullName>
        <ecNumber evidence="10">6.1.1.5</ecNumber>
    </recommendedName>
    <alternativeName>
        <fullName evidence="10">Isoleucyl-tRNA synthetase</fullName>
        <shortName evidence="10">IleRS</shortName>
    </alternativeName>
</protein>
<evidence type="ECO:0000313" key="15">
    <source>
        <dbReference type="Proteomes" id="UP000002072"/>
    </source>
</evidence>
<keyword evidence="15" id="KW-1185">Reference proteome</keyword>
<dbReference type="GO" id="GO:0006428">
    <property type="term" value="P:isoleucyl-tRNA aminoacylation"/>
    <property type="evidence" value="ECO:0007669"/>
    <property type="project" value="UniProtKB-UniRule"/>
</dbReference>
<dbReference type="GO" id="GO:0000049">
    <property type="term" value="F:tRNA binding"/>
    <property type="evidence" value="ECO:0007669"/>
    <property type="project" value="InterPro"/>
</dbReference>
<dbReference type="eggNOG" id="COG0060">
    <property type="taxonomic scope" value="Bacteria"/>
</dbReference>
<comment type="subcellular location">
    <subcellularLocation>
        <location evidence="10">Cytoplasm</location>
    </subcellularLocation>
</comment>
<evidence type="ECO:0000256" key="2">
    <source>
        <dbReference type="ARBA" id="ARBA00022490"/>
    </source>
</evidence>
<dbReference type="InterPro" id="IPR050081">
    <property type="entry name" value="Ile-tRNA_ligase"/>
</dbReference>
<dbReference type="InterPro" id="IPR009008">
    <property type="entry name" value="Val/Leu/Ile-tRNA-synth_edit"/>
</dbReference>
<comment type="subunit">
    <text evidence="10">Monomer.</text>
</comment>
<dbReference type="GeneID" id="29674186"/>
<dbReference type="FunFam" id="3.40.50.620:FF:000152">
    <property type="entry name" value="Isoleucine--tRNA ligase"/>
    <property type="match status" value="1"/>
</dbReference>
<dbReference type="SUPFAM" id="SSF50677">
    <property type="entry name" value="ValRS/IleRS/LeuRS editing domain"/>
    <property type="match status" value="1"/>
</dbReference>
<dbReference type="NCBIfam" id="TIGR00392">
    <property type="entry name" value="ileS"/>
    <property type="match status" value="1"/>
</dbReference>
<evidence type="ECO:0000259" key="11">
    <source>
        <dbReference type="Pfam" id="PF00133"/>
    </source>
</evidence>
<dbReference type="OrthoDB" id="9810365at2"/>
<dbReference type="InterPro" id="IPR023585">
    <property type="entry name" value="Ile-tRNA-ligase_type1"/>
</dbReference>
<keyword evidence="2 10" id="KW-0963">Cytoplasm</keyword>
<feature type="short sequence motif" description="'HIGH' region" evidence="10">
    <location>
        <begin position="61"/>
        <end position="71"/>
    </location>
</feature>
<evidence type="ECO:0000259" key="13">
    <source>
        <dbReference type="Pfam" id="PF08264"/>
    </source>
</evidence>
<dbReference type="EMBL" id="CP001779">
    <property type="protein sequence ID" value="ACZ01556.1"/>
    <property type="molecule type" value="Genomic_DNA"/>
</dbReference>
<feature type="short sequence motif" description="'KMSKS' region" evidence="10">
    <location>
        <begin position="602"/>
        <end position="606"/>
    </location>
</feature>
<dbReference type="HOGENOM" id="CLU_001493_7_0_0"/>
<feature type="binding site" evidence="10">
    <location>
        <position position="605"/>
    </location>
    <ligand>
        <name>ATP</name>
        <dbReference type="ChEBI" id="CHEBI:30616"/>
    </ligand>
</feature>
<feature type="binding site" evidence="10">
    <location>
        <position position="561"/>
    </location>
    <ligand>
        <name>L-isoleucyl-5'-AMP</name>
        <dbReference type="ChEBI" id="CHEBI:178002"/>
    </ligand>
</feature>
<keyword evidence="4 10" id="KW-0547">Nucleotide-binding</keyword>
<feature type="domain" description="Aminoacyl-tRNA synthetase class Ia" evidence="11">
    <location>
        <begin position="35"/>
        <end position="641"/>
    </location>
</feature>
<dbReference type="Gene3D" id="1.10.730.20">
    <property type="match status" value="1"/>
</dbReference>
<name>D1AUZ6_STRM9</name>
<comment type="caution">
    <text evidence="10">Lacks conserved residue(s) required for the propagation of feature annotation.</text>
</comment>
<keyword evidence="7 10" id="KW-0030">Aminoacyl-tRNA synthetase</keyword>
<dbReference type="SUPFAM" id="SSF47323">
    <property type="entry name" value="Anticodon-binding domain of a subclass of class I aminoacyl-tRNA synthetases"/>
    <property type="match status" value="1"/>
</dbReference>
<feature type="domain" description="Methionyl/Valyl/Leucyl/Isoleucyl-tRNA synthetase anticodon-binding" evidence="13">
    <location>
        <begin position="684"/>
        <end position="839"/>
    </location>
</feature>
<dbReference type="Proteomes" id="UP000002072">
    <property type="component" value="Chromosome"/>
</dbReference>
<dbReference type="SUPFAM" id="SSF52374">
    <property type="entry name" value="Nucleotidylyl transferase"/>
    <property type="match status" value="1"/>
</dbReference>
<evidence type="ECO:0000256" key="8">
    <source>
        <dbReference type="ARBA" id="ARBA00025217"/>
    </source>
</evidence>
<evidence type="ECO:0000313" key="14">
    <source>
        <dbReference type="EMBL" id="ACZ01556.1"/>
    </source>
</evidence>
<dbReference type="Pfam" id="PF06827">
    <property type="entry name" value="zf-FPG_IleRS"/>
    <property type="match status" value="1"/>
</dbReference>
<proteinExistence type="inferred from homology"/>
<keyword evidence="5 10" id="KW-0067">ATP-binding</keyword>
<evidence type="ECO:0000256" key="6">
    <source>
        <dbReference type="ARBA" id="ARBA00022917"/>
    </source>
</evidence>
<dbReference type="PRINTS" id="PR00984">
    <property type="entry name" value="TRNASYNTHILE"/>
</dbReference>
<organism evidence="14 15">
    <name type="scientific">Streptobacillus moniliformis (strain ATCC 14647 / DSM 12112 / NCTC 10651 / 9901)</name>
    <dbReference type="NCBI Taxonomy" id="519441"/>
    <lineage>
        <taxon>Bacteria</taxon>
        <taxon>Fusobacteriati</taxon>
        <taxon>Fusobacteriota</taxon>
        <taxon>Fusobacteriia</taxon>
        <taxon>Fusobacteriales</taxon>
        <taxon>Leptotrichiaceae</taxon>
        <taxon>Streptobacillus</taxon>
    </lineage>
</organism>
<dbReference type="GO" id="GO:0004822">
    <property type="term" value="F:isoleucine-tRNA ligase activity"/>
    <property type="evidence" value="ECO:0007669"/>
    <property type="project" value="UniProtKB-UniRule"/>
</dbReference>
<dbReference type="InterPro" id="IPR002300">
    <property type="entry name" value="aa-tRNA-synth_Ia"/>
</dbReference>
<dbReference type="GO" id="GO:0002161">
    <property type="term" value="F:aminoacyl-tRNA deacylase activity"/>
    <property type="evidence" value="ECO:0007669"/>
    <property type="project" value="InterPro"/>
</dbReference>
<dbReference type="Pfam" id="PF08264">
    <property type="entry name" value="Anticodon_1"/>
    <property type="match status" value="1"/>
</dbReference>
<dbReference type="RefSeq" id="WP_012859103.1">
    <property type="nucleotide sequence ID" value="NC_013515.1"/>
</dbReference>
<dbReference type="Gene3D" id="3.90.740.10">
    <property type="entry name" value="Valyl/Leucyl/Isoleucyl-tRNA synthetase, editing domain"/>
    <property type="match status" value="1"/>
</dbReference>
<dbReference type="GO" id="GO:0005829">
    <property type="term" value="C:cytosol"/>
    <property type="evidence" value="ECO:0007669"/>
    <property type="project" value="TreeGrafter"/>
</dbReference>
<dbReference type="PANTHER" id="PTHR42765:SF1">
    <property type="entry name" value="ISOLEUCINE--TRNA LIGASE, MITOCHONDRIAL"/>
    <property type="match status" value="1"/>
</dbReference>
<evidence type="ECO:0000259" key="12">
    <source>
        <dbReference type="Pfam" id="PF06827"/>
    </source>
</evidence>
<evidence type="ECO:0000256" key="9">
    <source>
        <dbReference type="ARBA" id="ARBA00048359"/>
    </source>
</evidence>
<comment type="catalytic activity">
    <reaction evidence="9 10">
        <text>tRNA(Ile) + L-isoleucine + ATP = L-isoleucyl-tRNA(Ile) + AMP + diphosphate</text>
        <dbReference type="Rhea" id="RHEA:11060"/>
        <dbReference type="Rhea" id="RHEA-COMP:9666"/>
        <dbReference type="Rhea" id="RHEA-COMP:9695"/>
        <dbReference type="ChEBI" id="CHEBI:30616"/>
        <dbReference type="ChEBI" id="CHEBI:33019"/>
        <dbReference type="ChEBI" id="CHEBI:58045"/>
        <dbReference type="ChEBI" id="CHEBI:78442"/>
        <dbReference type="ChEBI" id="CHEBI:78528"/>
        <dbReference type="ChEBI" id="CHEBI:456215"/>
        <dbReference type="EC" id="6.1.1.5"/>
    </reaction>
</comment>
<dbReference type="InterPro" id="IPR001412">
    <property type="entry name" value="aa-tRNA-synth_I_CS"/>
</dbReference>
<comment type="function">
    <text evidence="8 10">Catalyzes the attachment of isoleucine to tRNA(Ile). As IleRS can inadvertently accommodate and process structurally similar amino acids such as valine, to avoid such errors it has two additional distinct tRNA(Ile)-dependent editing activities. One activity is designated as 'pretransfer' editing and involves the hydrolysis of activated Val-AMP. The other activity is designated 'posttransfer' editing and involves deacylation of mischarged Val-tRNA(Ile).</text>
</comment>
<dbReference type="CDD" id="cd00818">
    <property type="entry name" value="IleRS_core"/>
    <property type="match status" value="1"/>
</dbReference>
<keyword evidence="3 10" id="KW-0436">Ligase</keyword>
<dbReference type="Gene3D" id="3.40.50.620">
    <property type="entry name" value="HUPs"/>
    <property type="match status" value="2"/>
</dbReference>
<dbReference type="STRING" id="519441.Smon_1094"/>
<evidence type="ECO:0000256" key="1">
    <source>
        <dbReference type="ARBA" id="ARBA00006887"/>
    </source>
</evidence>
<dbReference type="InterPro" id="IPR013155">
    <property type="entry name" value="M/V/L/I-tRNA-synth_anticd-bd"/>
</dbReference>
<keyword evidence="6 10" id="KW-0648">Protein biosynthesis</keyword>
<sequence>MSEENKVDYASTLNLPKTSFKMKANLSQKEPLTIRDWEKNKIYEKSLDNEKPTFFLHDGPPYANGNLHIGHAINKVLKDIILKYKRLQGFNAPYIPGWDTHGLPIEWKMIQDLGEKAKEMSPLELRNACKKYALKSVEMQKKDFIRLGILGDWNNPYITLNKEFEAEELRVFRDIYENGYVYKGLKPVYWSPTTETALAEAEIEYKDVESDSIYVKMNLTDETNEKLGVENAAVIIWTTTPWTIPANLAISLNENFVYGVYKTEKGNLILSKSLAEKAFNEMNLSFELIKEIQGKDFERLTYKHPIYDRVSMLILGDHVTEDAGTGCVHTAPGHGVDDYNVSLKYGIGILSPVDDKGHMTSEAPRYEGLFYKKANSAIMADLENSGHLLGHKKLVHSYPHDWRSKKPVIFRATEQWFIKVDGEVRENTLEKLEEVEFVPAWGRNRITSMMENRPDWTISRQRVWGVPIPIFYNAKTNEVVYESEIMSRVIDLVEKEGTDIWWKYSAKDIIGEELLIKHNLKDVELRKERSILDVWFDSGVSHRAVLRPRGYNIRPVDLYLEGSDQHRGWFQSSLLTSVASTFDSPYKKLLTHGFVMDGQGRKMSKSLGNTITPKDIIDVHGADILRLWVSSVDYREDVRISDNIIQQMTDSYRKIRNTARYLLGNINDFDRSNKVAYDDMLEIDKWAMHKLEELKEKVTKHYENYEFYSLFQEILYFCSVEMSSFYLDIIKDRLYCEYKDSLERRSAQSVLVDILDVLVRIISPVLSFTAEEIWERLDYEGKEESVHLASWIKAKPEHMNEELAKKWQILGELRKEVNKKIEKERQNGSIGLSLDARVLIKVTNDKYEFIKEYSNWDISDIFLVSQVEFTNTEELESTDLEGFEVKIVRALGKKCERCWKYSEEVGQDLEYPDVTLRDAKVLKMLKGL</sequence>
<dbReference type="InterPro" id="IPR010663">
    <property type="entry name" value="Znf_FPG/IleRS"/>
</dbReference>
<gene>
    <name evidence="10" type="primary">ileS</name>
    <name evidence="14" type="ordered locus">Smon_1094</name>
</gene>
<dbReference type="Pfam" id="PF00133">
    <property type="entry name" value="tRNA-synt_1"/>
    <property type="match status" value="1"/>
</dbReference>
<accession>D1AUZ6</accession>
<evidence type="ECO:0000256" key="5">
    <source>
        <dbReference type="ARBA" id="ARBA00022840"/>
    </source>
</evidence>
<comment type="similarity">
    <text evidence="1 10">Belongs to the class-I aminoacyl-tRNA synthetase family. IleS type 1 subfamily.</text>
</comment>
<dbReference type="KEGG" id="smf:Smon_1094"/>
<evidence type="ECO:0000256" key="7">
    <source>
        <dbReference type="ARBA" id="ARBA00023146"/>
    </source>
</evidence>
<dbReference type="PROSITE" id="PS00178">
    <property type="entry name" value="AA_TRNA_LIGASE_I"/>
    <property type="match status" value="1"/>
</dbReference>
<dbReference type="CDD" id="cd07960">
    <property type="entry name" value="Anticodon_Ia_Ile_BEm"/>
    <property type="match status" value="1"/>
</dbReference>
<evidence type="ECO:0000256" key="3">
    <source>
        <dbReference type="ARBA" id="ARBA00022598"/>
    </source>
</evidence>
<reference evidence="14 15" key="1">
    <citation type="journal article" date="2009" name="Stand. Genomic Sci.">
        <title>Complete genome sequence of Streptobacillus moniliformis type strain (9901T).</title>
        <authorList>
            <person name="Nolan M."/>
            <person name="Gronow S."/>
            <person name="Lapidus A."/>
            <person name="Ivanova N."/>
            <person name="Copeland A."/>
            <person name="Lucas S."/>
            <person name="Del Rio T.G."/>
            <person name="Chen F."/>
            <person name="Tice H."/>
            <person name="Pitluck S."/>
            <person name="Cheng J.F."/>
            <person name="Sims D."/>
            <person name="Meincke L."/>
            <person name="Bruce D."/>
            <person name="Goodwin L."/>
            <person name="Brettin T."/>
            <person name="Han C."/>
            <person name="Detter J.C."/>
            <person name="Ovchinikova G."/>
            <person name="Pati A."/>
            <person name="Mavromatis K."/>
            <person name="Mikhailova N."/>
            <person name="Chen A."/>
            <person name="Palaniappan K."/>
            <person name="Land M."/>
            <person name="Hauser L."/>
            <person name="Chang Y.J."/>
            <person name="Jeffries C.D."/>
            <person name="Rohde M."/>
            <person name="Sproer C."/>
            <person name="Goker M."/>
            <person name="Bristow J."/>
            <person name="Eisen J.A."/>
            <person name="Markowitz V."/>
            <person name="Hugenholtz P."/>
            <person name="Kyrpides N.C."/>
            <person name="Klenk H.P."/>
            <person name="Chain P."/>
        </authorList>
    </citation>
    <scope>NUCLEOTIDE SEQUENCE [LARGE SCALE GENOMIC DNA]</scope>
    <source>
        <strain evidence="15">ATCC 14647 / DSM 12112 / NCTC 10651 / 9901</strain>
    </source>
</reference>
<dbReference type="Gene3D" id="1.10.10.830">
    <property type="entry name" value="Ile-tRNA synthetase CP2 domain-like"/>
    <property type="match status" value="1"/>
</dbReference>
<dbReference type="PANTHER" id="PTHR42765">
    <property type="entry name" value="SOLEUCYL-TRNA SYNTHETASE"/>
    <property type="match status" value="1"/>
</dbReference>
<dbReference type="GO" id="GO:0005524">
    <property type="term" value="F:ATP binding"/>
    <property type="evidence" value="ECO:0007669"/>
    <property type="project" value="UniProtKB-UniRule"/>
</dbReference>
<dbReference type="FunFam" id="1.10.730.20:FF:000001">
    <property type="entry name" value="Isoleucine--tRNA ligase"/>
    <property type="match status" value="1"/>
</dbReference>
<dbReference type="InterPro" id="IPR002301">
    <property type="entry name" value="Ile-tRNA-ligase"/>
</dbReference>
<dbReference type="HAMAP" id="MF_02002">
    <property type="entry name" value="Ile_tRNA_synth_type1"/>
    <property type="match status" value="1"/>
</dbReference>
<feature type="domain" description="Zinc finger FPG/IleRS-type" evidence="12">
    <location>
        <begin position="892"/>
        <end position="910"/>
    </location>
</feature>